<accession>A0AAV4FBF1</accession>
<evidence type="ECO:0000313" key="1">
    <source>
        <dbReference type="EMBL" id="GFR70557.1"/>
    </source>
</evidence>
<protein>
    <submittedName>
        <fullName evidence="1">Uncharacterized protein</fullName>
    </submittedName>
</protein>
<name>A0AAV4FBF1_9GAST</name>
<keyword evidence="2" id="KW-1185">Reference proteome</keyword>
<gene>
    <name evidence="1" type="ORF">ElyMa_003789300</name>
</gene>
<organism evidence="1 2">
    <name type="scientific">Elysia marginata</name>
    <dbReference type="NCBI Taxonomy" id="1093978"/>
    <lineage>
        <taxon>Eukaryota</taxon>
        <taxon>Metazoa</taxon>
        <taxon>Spiralia</taxon>
        <taxon>Lophotrochozoa</taxon>
        <taxon>Mollusca</taxon>
        <taxon>Gastropoda</taxon>
        <taxon>Heterobranchia</taxon>
        <taxon>Euthyneura</taxon>
        <taxon>Panpulmonata</taxon>
        <taxon>Sacoglossa</taxon>
        <taxon>Placobranchoidea</taxon>
        <taxon>Plakobranchidae</taxon>
        <taxon>Elysia</taxon>
    </lineage>
</organism>
<comment type="caution">
    <text evidence="1">The sequence shown here is derived from an EMBL/GenBank/DDBJ whole genome shotgun (WGS) entry which is preliminary data.</text>
</comment>
<proteinExistence type="predicted"/>
<dbReference type="EMBL" id="BMAT01007751">
    <property type="protein sequence ID" value="GFR70557.1"/>
    <property type="molecule type" value="Genomic_DNA"/>
</dbReference>
<reference evidence="1 2" key="1">
    <citation type="journal article" date="2021" name="Elife">
        <title>Chloroplast acquisition without the gene transfer in kleptoplastic sea slugs, Plakobranchus ocellatus.</title>
        <authorList>
            <person name="Maeda T."/>
            <person name="Takahashi S."/>
            <person name="Yoshida T."/>
            <person name="Shimamura S."/>
            <person name="Takaki Y."/>
            <person name="Nagai Y."/>
            <person name="Toyoda A."/>
            <person name="Suzuki Y."/>
            <person name="Arimoto A."/>
            <person name="Ishii H."/>
            <person name="Satoh N."/>
            <person name="Nishiyama T."/>
            <person name="Hasebe M."/>
            <person name="Maruyama T."/>
            <person name="Minagawa J."/>
            <person name="Obokata J."/>
            <person name="Shigenobu S."/>
        </authorList>
    </citation>
    <scope>NUCLEOTIDE SEQUENCE [LARGE SCALE GENOMIC DNA]</scope>
</reference>
<dbReference type="AlphaFoldDB" id="A0AAV4FBF1"/>
<dbReference type="Proteomes" id="UP000762676">
    <property type="component" value="Unassembled WGS sequence"/>
</dbReference>
<sequence length="142" mass="15760">MTLFPCNAHQQTVVYAMTLPPYNADQQTVVYAMTLSPCNADHDSGHRSLTRLYTLATGQYEVELQEVASRQRTEIGLCYLGKKSKIDLPDPRNNESFLCRVLVSLPGKMFYLFVGVRTADVAYRDGPKGLGLSLVLSLTVKA</sequence>
<evidence type="ECO:0000313" key="2">
    <source>
        <dbReference type="Proteomes" id="UP000762676"/>
    </source>
</evidence>